<comment type="caution">
    <text evidence="1">The sequence shown here is derived from an EMBL/GenBank/DDBJ whole genome shotgun (WGS) entry which is preliminary data.</text>
</comment>
<gene>
    <name evidence="1" type="ORF">MOHU_06910</name>
</gene>
<sequence>MHLKSTVIVGLSKEGCICHSGVKKSKQACCFKLRYIQPVTTQTAPQVKAVVAGSPVPSVKKRRHRRQVTRLKKRPHISIIFLNLWNRKVERRLTRLLLSLPVPASLSFHNAPPTPFCKKIAHHCREEATLTSQTPQPPGSPSCNLRSVLPLFCRKVISKCTGNKSIRRQAVKNPAVQAHNSYAPRQ</sequence>
<accession>A0A2T0AVK1</accession>
<evidence type="ECO:0000313" key="2">
    <source>
        <dbReference type="Proteomes" id="UP000238415"/>
    </source>
</evidence>
<proteinExistence type="predicted"/>
<dbReference type="Proteomes" id="UP000238415">
    <property type="component" value="Unassembled WGS sequence"/>
</dbReference>
<evidence type="ECO:0000313" key="1">
    <source>
        <dbReference type="EMBL" id="PRR74710.1"/>
    </source>
</evidence>
<name>A0A2T0AVK1_9FIRM</name>
<keyword evidence="2" id="KW-1185">Reference proteome</keyword>
<dbReference type="EMBL" id="PVXM01000007">
    <property type="protein sequence ID" value="PRR74710.1"/>
    <property type="molecule type" value="Genomic_DNA"/>
</dbReference>
<reference evidence="1 2" key="1">
    <citation type="submission" date="2018-03" db="EMBL/GenBank/DDBJ databases">
        <title>Genome sequence of Moorella humiferrea DSM 23265.</title>
        <authorList>
            <person name="Poehlein A."/>
            <person name="Daniel R."/>
        </authorList>
    </citation>
    <scope>NUCLEOTIDE SEQUENCE [LARGE SCALE GENOMIC DNA]</scope>
    <source>
        <strain evidence="1 2">DSM 23265</strain>
    </source>
</reference>
<organism evidence="1 2">
    <name type="scientific">Neomoorella humiferrea</name>
    <dbReference type="NCBI Taxonomy" id="676965"/>
    <lineage>
        <taxon>Bacteria</taxon>
        <taxon>Bacillati</taxon>
        <taxon>Bacillota</taxon>
        <taxon>Clostridia</taxon>
        <taxon>Neomoorellales</taxon>
        <taxon>Neomoorellaceae</taxon>
        <taxon>Neomoorella</taxon>
    </lineage>
</organism>
<protein>
    <submittedName>
        <fullName evidence="1">Uncharacterized protein</fullName>
    </submittedName>
</protein>
<dbReference type="AlphaFoldDB" id="A0A2T0AVK1"/>